<dbReference type="Gene3D" id="2.60.40.10">
    <property type="entry name" value="Immunoglobulins"/>
    <property type="match status" value="2"/>
</dbReference>
<reference evidence="8" key="1">
    <citation type="journal article" date="2023" name="Mol. Biol. Evol.">
        <title>Third-Generation Sequencing Reveals the Adaptive Role of the Epigenome in Three Deep-Sea Polychaetes.</title>
        <authorList>
            <person name="Perez M."/>
            <person name="Aroh O."/>
            <person name="Sun Y."/>
            <person name="Lan Y."/>
            <person name="Juniper S.K."/>
            <person name="Young C.R."/>
            <person name="Angers B."/>
            <person name="Qian P.Y."/>
        </authorList>
    </citation>
    <scope>NUCLEOTIDE SEQUENCE</scope>
    <source>
        <strain evidence="8">P08H-3</strain>
    </source>
</reference>
<dbReference type="InterPro" id="IPR036179">
    <property type="entry name" value="Ig-like_dom_sf"/>
</dbReference>
<feature type="domain" description="Ig-like" evidence="7">
    <location>
        <begin position="32"/>
        <end position="142"/>
    </location>
</feature>
<dbReference type="InterPro" id="IPR003599">
    <property type="entry name" value="Ig_sub"/>
</dbReference>
<comment type="subcellular location">
    <subcellularLocation>
        <location evidence="1">Membrane</location>
        <topology evidence="1">Single-pass type I membrane protein</topology>
    </subcellularLocation>
</comment>
<evidence type="ECO:0000256" key="5">
    <source>
        <dbReference type="ARBA" id="ARBA00023319"/>
    </source>
</evidence>
<dbReference type="SMART" id="SM00409">
    <property type="entry name" value="IG"/>
    <property type="match status" value="2"/>
</dbReference>
<dbReference type="SUPFAM" id="SSF48726">
    <property type="entry name" value="Immunoglobulin"/>
    <property type="match status" value="2"/>
</dbReference>
<dbReference type="PROSITE" id="PS50835">
    <property type="entry name" value="IG_LIKE"/>
    <property type="match status" value="2"/>
</dbReference>
<dbReference type="GO" id="GO:0050839">
    <property type="term" value="F:cell adhesion molecule binding"/>
    <property type="evidence" value="ECO:0007669"/>
    <property type="project" value="TreeGrafter"/>
</dbReference>
<evidence type="ECO:0000256" key="1">
    <source>
        <dbReference type="ARBA" id="ARBA00004479"/>
    </source>
</evidence>
<dbReference type="PANTHER" id="PTHR11640:SF31">
    <property type="entry name" value="IRREGULAR CHIASM C-ROUGHEST PROTEIN-RELATED"/>
    <property type="match status" value="1"/>
</dbReference>
<name>A0AAD9J3S2_9ANNE</name>
<evidence type="ECO:0000313" key="9">
    <source>
        <dbReference type="Proteomes" id="UP001208570"/>
    </source>
</evidence>
<evidence type="ECO:0000259" key="7">
    <source>
        <dbReference type="PROSITE" id="PS50835"/>
    </source>
</evidence>
<organism evidence="8 9">
    <name type="scientific">Paralvinella palmiformis</name>
    <dbReference type="NCBI Taxonomy" id="53620"/>
    <lineage>
        <taxon>Eukaryota</taxon>
        <taxon>Metazoa</taxon>
        <taxon>Spiralia</taxon>
        <taxon>Lophotrochozoa</taxon>
        <taxon>Annelida</taxon>
        <taxon>Polychaeta</taxon>
        <taxon>Sedentaria</taxon>
        <taxon>Canalipalpata</taxon>
        <taxon>Terebellida</taxon>
        <taxon>Terebelliformia</taxon>
        <taxon>Alvinellidae</taxon>
        <taxon>Paralvinella</taxon>
    </lineage>
</organism>
<dbReference type="InterPro" id="IPR007110">
    <property type="entry name" value="Ig-like_dom"/>
</dbReference>
<evidence type="ECO:0000256" key="6">
    <source>
        <dbReference type="SAM" id="MobiDB-lite"/>
    </source>
</evidence>
<protein>
    <recommendedName>
        <fullName evidence="7">Ig-like domain-containing protein</fullName>
    </recommendedName>
</protein>
<sequence length="452" mass="49907">MRVNKRHDVDKAYRVQESGQRIRLIDENHQKPECVLISLCSVDPSWDQREVIVKQGQDKELAITCTINLGRDPFGVVRIFRQVKIDGKVTETVIAENEEVKEPYASTGRYSVDYSQDPSTDNNIAVLTIHDIRGEDAGKYGCLSIDDDEYVAWVQVEVEVPVSDVYMISITDATEIQAAEGATLHLEEGKAKGVGCVVTVDGGLEPPKVVLTLDGEDRTDLFTPLIDSKRLKDNDNEPEKYYTEVKYTYVTVVPSSELNQKNLTCIASSYNFPSRHASVYIDVKYKPVITCPQYVIYAPKGEGVSLKCVLHSNPGAMVTWSYGADKVHATEVDPGNANSRMSIKESPFTEDGTNIELLIDKVSSKHFTNFYLTATNDLGTTEVSLSLKKASGSTPQPKYNPGNPPSNTVGNPQQNPKADSVHSNTSPASLTLGHLLFLVHVCALLTVWSQYL</sequence>
<dbReference type="EMBL" id="JAODUP010000679">
    <property type="protein sequence ID" value="KAK2145470.1"/>
    <property type="molecule type" value="Genomic_DNA"/>
</dbReference>
<dbReference type="PANTHER" id="PTHR11640">
    <property type="entry name" value="NEPHRIN"/>
    <property type="match status" value="1"/>
</dbReference>
<feature type="region of interest" description="Disordered" evidence="6">
    <location>
        <begin position="389"/>
        <end position="425"/>
    </location>
</feature>
<evidence type="ECO:0000256" key="3">
    <source>
        <dbReference type="ARBA" id="ARBA00023157"/>
    </source>
</evidence>
<dbReference type="GO" id="GO:0098609">
    <property type="term" value="P:cell-cell adhesion"/>
    <property type="evidence" value="ECO:0007669"/>
    <property type="project" value="TreeGrafter"/>
</dbReference>
<keyword evidence="5" id="KW-0393">Immunoglobulin domain</keyword>
<keyword evidence="3" id="KW-1015">Disulfide bond</keyword>
<dbReference type="InterPro" id="IPR013783">
    <property type="entry name" value="Ig-like_fold"/>
</dbReference>
<dbReference type="InterPro" id="IPR051275">
    <property type="entry name" value="Cell_adhesion_signaling"/>
</dbReference>
<keyword evidence="4" id="KW-0325">Glycoprotein</keyword>
<evidence type="ECO:0000256" key="2">
    <source>
        <dbReference type="ARBA" id="ARBA00023136"/>
    </source>
</evidence>
<gene>
    <name evidence="8" type="ORF">LSH36_679g00012</name>
</gene>
<evidence type="ECO:0000313" key="8">
    <source>
        <dbReference type="EMBL" id="KAK2145470.1"/>
    </source>
</evidence>
<dbReference type="Proteomes" id="UP001208570">
    <property type="component" value="Unassembled WGS sequence"/>
</dbReference>
<accession>A0AAD9J3S2</accession>
<feature type="domain" description="Ig-like" evidence="7">
    <location>
        <begin position="287"/>
        <end position="386"/>
    </location>
</feature>
<comment type="caution">
    <text evidence="8">The sequence shown here is derived from an EMBL/GenBank/DDBJ whole genome shotgun (WGS) entry which is preliminary data.</text>
</comment>
<keyword evidence="9" id="KW-1185">Reference proteome</keyword>
<proteinExistence type="predicted"/>
<feature type="compositionally biased region" description="Polar residues" evidence="6">
    <location>
        <begin position="405"/>
        <end position="425"/>
    </location>
</feature>
<dbReference type="GO" id="GO:0005886">
    <property type="term" value="C:plasma membrane"/>
    <property type="evidence" value="ECO:0007669"/>
    <property type="project" value="TreeGrafter"/>
</dbReference>
<keyword evidence="2" id="KW-0472">Membrane</keyword>
<dbReference type="GO" id="GO:0005911">
    <property type="term" value="C:cell-cell junction"/>
    <property type="evidence" value="ECO:0007669"/>
    <property type="project" value="TreeGrafter"/>
</dbReference>
<dbReference type="AlphaFoldDB" id="A0AAD9J3S2"/>
<evidence type="ECO:0000256" key="4">
    <source>
        <dbReference type="ARBA" id="ARBA00023180"/>
    </source>
</evidence>